<keyword evidence="5" id="KW-0998">Cell outer membrane</keyword>
<keyword evidence="4" id="KW-0472">Membrane</keyword>
<sequence length="673" mass="76413">MKLNNKTFIGAFLTLSLALGFGSCTDDIAFGNKFLGKAPGTDATKDTVFNNAEYTRQFLVGAYALQYYGLPYTSSHSSASYWNGKFDALTDCWQLHFTQSSVFQTYYSGQLNATSGSSSVFGYLNENCWELIRSAYLLQENIGRTPNMEETEKTQMKAEAKCLIASTYFNLFRMYGGLPIVKRSFNVGETSYDLPRASVEETVNFMVGLLDEASKVLPWTPEDPTSETGRWTKAAAMAMKCQILQFAASPLFNSDKPYYGSTYSITDSSPVWYGNYSKDRWTRCKTACEEFLQQLNANGGYSLVQPASKTIEGYRYAFRYGYVNQNSPEVIFATRVSSFGKDTKFMWTQLGGGLNERYSYAPTQEYVEMFPWADGKPFNWTATENAGKLDQMFVKGDTIATKQELQHRTYTRDPRLYETVMVNGDLETSSLNSGTMSGNNFELWDGGSRALNGPSTESGYFATGYGNNKYITGTNNVYLRAQPQWVVLSLNDFYLTYAEALLQADDNFTGALQYVDKIRSRVGLKGLAECNPGEDLTSNKENLLSEILRERVCELGMSNSRYFDIKRYKLGQQVLSQKLHGLKMYRLRKVDGKWVHVNDIKNANTQWWNGDKKTDKGSNLNPGFYEPTHFDYEKFESRQSRTWWSGYDPKWYLEPFPQTEVNKGYGLTQNPGW</sequence>
<organism evidence="8 9">
    <name type="scientific">Prevotella herbatica</name>
    <dbReference type="NCBI Taxonomy" id="2801997"/>
    <lineage>
        <taxon>Bacteria</taxon>
        <taxon>Pseudomonadati</taxon>
        <taxon>Bacteroidota</taxon>
        <taxon>Bacteroidia</taxon>
        <taxon>Bacteroidales</taxon>
        <taxon>Prevotellaceae</taxon>
        <taxon>Prevotella</taxon>
    </lineage>
</organism>
<dbReference type="Pfam" id="PF07980">
    <property type="entry name" value="SusD_RagB"/>
    <property type="match status" value="1"/>
</dbReference>
<comment type="subcellular location">
    <subcellularLocation>
        <location evidence="1">Cell outer membrane</location>
    </subcellularLocation>
</comment>
<evidence type="ECO:0000256" key="1">
    <source>
        <dbReference type="ARBA" id="ARBA00004442"/>
    </source>
</evidence>
<dbReference type="InterPro" id="IPR012944">
    <property type="entry name" value="SusD_RagB_dom"/>
</dbReference>
<evidence type="ECO:0000256" key="5">
    <source>
        <dbReference type="ARBA" id="ARBA00023237"/>
    </source>
</evidence>
<proteinExistence type="inferred from homology"/>
<dbReference type="Pfam" id="PF14322">
    <property type="entry name" value="SusD-like_3"/>
    <property type="match status" value="1"/>
</dbReference>
<dbReference type="InterPro" id="IPR033985">
    <property type="entry name" value="SusD-like_N"/>
</dbReference>
<name>A0ABM7NX67_9BACT</name>
<evidence type="ECO:0000256" key="4">
    <source>
        <dbReference type="ARBA" id="ARBA00023136"/>
    </source>
</evidence>
<evidence type="ECO:0000259" key="7">
    <source>
        <dbReference type="Pfam" id="PF14322"/>
    </source>
</evidence>
<evidence type="ECO:0000256" key="2">
    <source>
        <dbReference type="ARBA" id="ARBA00006275"/>
    </source>
</evidence>
<feature type="domain" description="RagB/SusD" evidence="6">
    <location>
        <begin position="328"/>
        <end position="673"/>
    </location>
</feature>
<evidence type="ECO:0000313" key="9">
    <source>
        <dbReference type="Proteomes" id="UP001319045"/>
    </source>
</evidence>
<dbReference type="Gene3D" id="1.25.40.390">
    <property type="match status" value="1"/>
</dbReference>
<dbReference type="EMBL" id="AP024484">
    <property type="protein sequence ID" value="BCS85056.1"/>
    <property type="molecule type" value="Genomic_DNA"/>
</dbReference>
<dbReference type="InterPro" id="IPR011990">
    <property type="entry name" value="TPR-like_helical_dom_sf"/>
</dbReference>
<evidence type="ECO:0000256" key="3">
    <source>
        <dbReference type="ARBA" id="ARBA00022729"/>
    </source>
</evidence>
<reference evidence="8 9" key="1">
    <citation type="journal article" date="2022" name="Int. J. Syst. Evol. Microbiol.">
        <title>Prevotella herbatica sp. nov., a plant polysaccharide-decomposing anaerobic bacterium isolated from a methanogenic reactor.</title>
        <authorList>
            <person name="Uek A."/>
            <person name="Tonouchi A."/>
            <person name="Kaku N."/>
            <person name="Ueki K."/>
        </authorList>
    </citation>
    <scope>NUCLEOTIDE SEQUENCE [LARGE SCALE GENOMIC DNA]</scope>
    <source>
        <strain evidence="8 9">WR041</strain>
    </source>
</reference>
<keyword evidence="3" id="KW-0732">Signal</keyword>
<protein>
    <submittedName>
        <fullName evidence="8">Starch-binding protein</fullName>
    </submittedName>
</protein>
<dbReference type="RefSeq" id="WP_207155219.1">
    <property type="nucleotide sequence ID" value="NZ_AP024484.1"/>
</dbReference>
<comment type="similarity">
    <text evidence="2">Belongs to the SusD family.</text>
</comment>
<evidence type="ECO:0000313" key="8">
    <source>
        <dbReference type="EMBL" id="BCS85056.1"/>
    </source>
</evidence>
<evidence type="ECO:0000259" key="6">
    <source>
        <dbReference type="Pfam" id="PF07980"/>
    </source>
</evidence>
<dbReference type="Proteomes" id="UP001319045">
    <property type="component" value="Chromosome"/>
</dbReference>
<keyword evidence="9" id="KW-1185">Reference proteome</keyword>
<feature type="domain" description="SusD-like N-terminal" evidence="7">
    <location>
        <begin position="101"/>
        <end position="239"/>
    </location>
</feature>
<accession>A0ABM7NX67</accession>
<gene>
    <name evidence="8" type="ORF">prwr041_09490</name>
</gene>
<dbReference type="SUPFAM" id="SSF48452">
    <property type="entry name" value="TPR-like"/>
    <property type="match status" value="1"/>
</dbReference>
<dbReference type="PROSITE" id="PS51257">
    <property type="entry name" value="PROKAR_LIPOPROTEIN"/>
    <property type="match status" value="1"/>
</dbReference>